<dbReference type="GO" id="GO:0008270">
    <property type="term" value="F:zinc ion binding"/>
    <property type="evidence" value="ECO:0007669"/>
    <property type="project" value="UniProtKB-KW"/>
</dbReference>
<evidence type="ECO:0000313" key="9">
    <source>
        <dbReference type="Proteomes" id="UP000008912"/>
    </source>
</evidence>
<dbReference type="PROSITE" id="PS50171">
    <property type="entry name" value="ZF_MATRIN"/>
    <property type="match status" value="1"/>
</dbReference>
<comment type="subcellular location">
    <subcellularLocation>
        <location evidence="1">Nucleus</location>
    </subcellularLocation>
</comment>
<reference evidence="8 9" key="1">
    <citation type="journal article" date="2010" name="Nature">
        <title>The sequence and de novo assembly of the giant panda genome.</title>
        <authorList>
            <person name="Li R."/>
            <person name="Fan W."/>
            <person name="Tian G."/>
            <person name="Zhu H."/>
            <person name="He L."/>
            <person name="Cai J."/>
            <person name="Huang Q."/>
            <person name="Cai Q."/>
            <person name="Li B."/>
            <person name="Bai Y."/>
            <person name="Zhang Z."/>
            <person name="Zhang Y."/>
            <person name="Wang W."/>
            <person name="Li J."/>
            <person name="Wei F."/>
            <person name="Li H."/>
            <person name="Jian M."/>
            <person name="Li J."/>
            <person name="Zhang Z."/>
            <person name="Nielsen R."/>
            <person name="Li D."/>
            <person name="Gu W."/>
            <person name="Yang Z."/>
            <person name="Xuan Z."/>
            <person name="Ryder O.A."/>
            <person name="Leung F.C."/>
            <person name="Zhou Y."/>
            <person name="Cao J."/>
            <person name="Sun X."/>
            <person name="Fu Y."/>
            <person name="Fang X."/>
            <person name="Guo X."/>
            <person name="Wang B."/>
            <person name="Hou R."/>
            <person name="Shen F."/>
            <person name="Mu B."/>
            <person name="Ni P."/>
            <person name="Lin R."/>
            <person name="Qian W."/>
            <person name="Wang G."/>
            <person name="Yu C."/>
            <person name="Nie W."/>
            <person name="Wang J."/>
            <person name="Wu Z."/>
            <person name="Liang H."/>
            <person name="Min J."/>
            <person name="Wu Q."/>
            <person name="Cheng S."/>
            <person name="Ruan J."/>
            <person name="Wang M."/>
            <person name="Shi Z."/>
            <person name="Wen M."/>
            <person name="Liu B."/>
            <person name="Ren X."/>
            <person name="Zheng H."/>
            <person name="Dong D."/>
            <person name="Cook K."/>
            <person name="Shan G."/>
            <person name="Zhang H."/>
            <person name="Kosiol C."/>
            <person name="Xie X."/>
            <person name="Lu Z."/>
            <person name="Zheng H."/>
            <person name="Li Y."/>
            <person name="Steiner C.C."/>
            <person name="Lam T.T."/>
            <person name="Lin S."/>
            <person name="Zhang Q."/>
            <person name="Li G."/>
            <person name="Tian J."/>
            <person name="Gong T."/>
            <person name="Liu H."/>
            <person name="Zhang D."/>
            <person name="Fang L."/>
            <person name="Ye C."/>
            <person name="Zhang J."/>
            <person name="Hu W."/>
            <person name="Xu A."/>
            <person name="Ren Y."/>
            <person name="Zhang G."/>
            <person name="Bruford M.W."/>
            <person name="Li Q."/>
            <person name="Ma L."/>
            <person name="Guo Y."/>
            <person name="An N."/>
            <person name="Hu Y."/>
            <person name="Zheng Y."/>
            <person name="Shi Y."/>
            <person name="Li Z."/>
            <person name="Liu Q."/>
            <person name="Chen Y."/>
            <person name="Zhao J."/>
            <person name="Qu N."/>
            <person name="Zhao S."/>
            <person name="Tian F."/>
            <person name="Wang X."/>
            <person name="Wang H."/>
            <person name="Xu L."/>
            <person name="Liu X."/>
            <person name="Vinar T."/>
            <person name="Wang Y."/>
            <person name="Lam T.W."/>
            <person name="Yiu S.M."/>
            <person name="Liu S."/>
            <person name="Zhang H."/>
            <person name="Li D."/>
            <person name="Huang Y."/>
            <person name="Wang X."/>
            <person name="Yang G."/>
            <person name="Jiang Z."/>
            <person name="Wang J."/>
            <person name="Qin N."/>
            <person name="Li L."/>
            <person name="Li J."/>
            <person name="Bolund L."/>
            <person name="Kristiansen K."/>
            <person name="Wong G.K."/>
            <person name="Olson M."/>
            <person name="Zhang X."/>
            <person name="Li S."/>
            <person name="Yang H."/>
            <person name="Wang J."/>
            <person name="Wang J."/>
        </authorList>
    </citation>
    <scope>NUCLEOTIDE SEQUENCE [LARGE SCALE GENOMIC DNA]</scope>
</reference>
<feature type="region of interest" description="Disordered" evidence="6">
    <location>
        <begin position="152"/>
        <end position="196"/>
    </location>
</feature>
<keyword evidence="9" id="KW-1185">Reference proteome</keyword>
<proteinExistence type="predicted"/>
<keyword evidence="2" id="KW-0479">Metal-binding</keyword>
<evidence type="ECO:0000256" key="3">
    <source>
        <dbReference type="ARBA" id="ARBA00022771"/>
    </source>
</evidence>
<keyword evidence="5" id="KW-0539">Nucleus</keyword>
<dbReference type="InterPro" id="IPR003604">
    <property type="entry name" value="Matrin/U1-like-C_Znf_C2H2"/>
</dbReference>
<dbReference type="GO" id="GO:0005634">
    <property type="term" value="C:nucleus"/>
    <property type="evidence" value="ECO:0007669"/>
    <property type="project" value="UniProtKB-SubCell"/>
</dbReference>
<feature type="compositionally biased region" description="Basic and acidic residues" evidence="6">
    <location>
        <begin position="80"/>
        <end position="96"/>
    </location>
</feature>
<evidence type="ECO:0000256" key="4">
    <source>
        <dbReference type="ARBA" id="ARBA00022833"/>
    </source>
</evidence>
<dbReference type="AlphaFoldDB" id="A0A7N5J8R0"/>
<feature type="compositionally biased region" description="Acidic residues" evidence="6">
    <location>
        <begin position="44"/>
        <end position="56"/>
    </location>
</feature>
<evidence type="ECO:0000256" key="5">
    <source>
        <dbReference type="ARBA" id="ARBA00023242"/>
    </source>
</evidence>
<evidence type="ECO:0000256" key="1">
    <source>
        <dbReference type="ARBA" id="ARBA00004123"/>
    </source>
</evidence>
<feature type="compositionally biased region" description="Low complexity" evidence="6">
    <location>
        <begin position="57"/>
        <end position="67"/>
    </location>
</feature>
<dbReference type="Ensembl" id="ENSAMET00000043711.1">
    <property type="protein sequence ID" value="ENSAMEP00000021686.1"/>
    <property type="gene ID" value="ENSAMEG00000023924.1"/>
</dbReference>
<reference evidence="8" key="3">
    <citation type="submission" date="2025-09" db="UniProtKB">
        <authorList>
            <consortium name="Ensembl"/>
        </authorList>
    </citation>
    <scope>IDENTIFICATION</scope>
</reference>
<feature type="region of interest" description="Disordered" evidence="6">
    <location>
        <begin position="20"/>
        <end position="120"/>
    </location>
</feature>
<evidence type="ECO:0000259" key="7">
    <source>
        <dbReference type="PROSITE" id="PS50171"/>
    </source>
</evidence>
<dbReference type="PANTHER" id="PTHR15491">
    <property type="match status" value="1"/>
</dbReference>
<dbReference type="Proteomes" id="UP000008912">
    <property type="component" value="Unassembled WGS sequence"/>
</dbReference>
<reference evidence="8" key="2">
    <citation type="submission" date="2025-08" db="UniProtKB">
        <authorList>
            <consortium name="Ensembl"/>
        </authorList>
    </citation>
    <scope>IDENTIFICATION</scope>
</reference>
<protein>
    <submittedName>
        <fullName evidence="8">Matrin-3-like</fullName>
    </submittedName>
</protein>
<organism evidence="8 9">
    <name type="scientific">Ailuropoda melanoleuca</name>
    <name type="common">Giant panda</name>
    <dbReference type="NCBI Taxonomy" id="9646"/>
    <lineage>
        <taxon>Eukaryota</taxon>
        <taxon>Metazoa</taxon>
        <taxon>Chordata</taxon>
        <taxon>Craniata</taxon>
        <taxon>Vertebrata</taxon>
        <taxon>Euteleostomi</taxon>
        <taxon>Mammalia</taxon>
        <taxon>Eutheria</taxon>
        <taxon>Laurasiatheria</taxon>
        <taxon>Carnivora</taxon>
        <taxon>Caniformia</taxon>
        <taxon>Ursidae</taxon>
        <taxon>Ailuropoda</taxon>
    </lineage>
</organism>
<dbReference type="PANTHER" id="PTHR15491:SF9">
    <property type="entry name" value="CIP1-INTERACTING ZINC FINGER PROTEIN"/>
    <property type="match status" value="1"/>
</dbReference>
<keyword evidence="3" id="KW-0863">Zinc-finger</keyword>
<evidence type="ECO:0000256" key="2">
    <source>
        <dbReference type="ARBA" id="ARBA00022723"/>
    </source>
</evidence>
<dbReference type="SMART" id="SM00451">
    <property type="entry name" value="ZnF_U1"/>
    <property type="match status" value="1"/>
</dbReference>
<dbReference type="InterPro" id="IPR026811">
    <property type="entry name" value="CIZ1"/>
</dbReference>
<name>A0A7N5J8R0_AILME</name>
<keyword evidence="4" id="KW-0862">Zinc</keyword>
<dbReference type="InParanoid" id="A0A7N5J8R0"/>
<sequence>LSEKYKRLILRIPNKGMELLKKDKPRKRGLSPDRDQEESNLLLESEDELLVDDEEAAALLESGSSAADETDVANLADTTAEGKEAAEDDGTAKPEDNTGATSTAKKLKKRHVGSFPRSMKGFVTLDEVGDEEDAEHQKQYKAGLMKLAAKTEDNSAEKTAEEMEQEDGTFENGTKNKLEPSEGATSTMTDEKNSMQETNTIDDEHRIGPYQPNVPVGVNYVVPRTGFYCKLCSLFYTNEDSAKKVHCSSLAHYQKLKKHMEKMAE</sequence>
<feature type="compositionally biased region" description="Basic and acidic residues" evidence="6">
    <location>
        <begin position="152"/>
        <end position="161"/>
    </location>
</feature>
<feature type="domain" description="Matrin-type" evidence="7">
    <location>
        <begin position="227"/>
        <end position="258"/>
    </location>
</feature>
<dbReference type="GO" id="GO:0003676">
    <property type="term" value="F:nucleic acid binding"/>
    <property type="evidence" value="ECO:0007669"/>
    <property type="project" value="InterPro"/>
</dbReference>
<evidence type="ECO:0000313" key="8">
    <source>
        <dbReference type="Ensembl" id="ENSAMEP00000021686.1"/>
    </source>
</evidence>
<evidence type="ECO:0000256" key="6">
    <source>
        <dbReference type="SAM" id="MobiDB-lite"/>
    </source>
</evidence>
<dbReference type="GeneTree" id="ENSGT00940000153322"/>
<accession>A0A7N5J8R0</accession>
<dbReference type="InterPro" id="IPR000690">
    <property type="entry name" value="Matrin/U1-C_Znf_C2H2"/>
</dbReference>